<organism evidence="1 2">
    <name type="scientific">Cyberlindnera jadinii (strain ATCC 18201 / CBS 1600 / BCRC 20928 / JCM 3617 / NBRC 0987 / NRRL Y-1542)</name>
    <name type="common">Torula yeast</name>
    <name type="synonym">Candida utilis</name>
    <dbReference type="NCBI Taxonomy" id="983966"/>
    <lineage>
        <taxon>Eukaryota</taxon>
        <taxon>Fungi</taxon>
        <taxon>Dikarya</taxon>
        <taxon>Ascomycota</taxon>
        <taxon>Saccharomycotina</taxon>
        <taxon>Saccharomycetes</taxon>
        <taxon>Phaffomycetales</taxon>
        <taxon>Phaffomycetaceae</taxon>
        <taxon>Cyberlindnera</taxon>
    </lineage>
</organism>
<reference evidence="2" key="1">
    <citation type="journal article" date="2015" name="J. Biotechnol.">
        <title>The structure of the Cyberlindnera jadinii genome and its relation to Candida utilis analyzed by the occurrence of single nucleotide polymorphisms.</title>
        <authorList>
            <person name="Rupp O."/>
            <person name="Brinkrolf K."/>
            <person name="Buerth C."/>
            <person name="Kunigo M."/>
            <person name="Schneider J."/>
            <person name="Jaenicke S."/>
            <person name="Goesmann A."/>
            <person name="Puehler A."/>
            <person name="Jaeger K.-E."/>
            <person name="Ernst J.F."/>
        </authorList>
    </citation>
    <scope>NUCLEOTIDE SEQUENCE [LARGE SCALE GENOMIC DNA]</scope>
    <source>
        <strain evidence="2">ATCC 18201 / CBS 1600 / BCRC 20928 / JCM 3617 / NBRC 0987 / NRRL Y-1542</strain>
    </source>
</reference>
<accession>A0A0H5CFI7</accession>
<proteinExistence type="predicted"/>
<name>A0A0H5CFI7_CYBJN</name>
<protein>
    <recommendedName>
        <fullName evidence="3">Altered inheritance of mitochondria protein 36, mitochondrial</fullName>
    </recommendedName>
</protein>
<dbReference type="Proteomes" id="UP000038830">
    <property type="component" value="Unassembled WGS sequence"/>
</dbReference>
<gene>
    <name evidence="1" type="ORF">BN1211_3916</name>
</gene>
<evidence type="ECO:0008006" key="3">
    <source>
        <dbReference type="Google" id="ProtNLM"/>
    </source>
</evidence>
<evidence type="ECO:0000313" key="1">
    <source>
        <dbReference type="EMBL" id="CEP23354.1"/>
    </source>
</evidence>
<sequence length="234" mass="26639">MFGVKRLSARVLALRSGIKPHFTSFPRVPARCYASKSSSDNKINLKGFITVGIFASIILTQVVDAVLKEKPRPRSMSEAEYYRQQQRLKRKVARFTDAHKQVYLLKSDKPLSADDVKLDNVTVIDPKELVQAEKDDESSKFYALLNDPELRDIPRGVVIDLILKYLESHPDGKYLVLNFPTDIKESTQFEDKVVTVKKLISLNAQGIDDLVKYYKTVDKVKDITSISELKTVFE</sequence>
<dbReference type="AlphaFoldDB" id="A0A0H5CFI7"/>
<dbReference type="EMBL" id="CDQK01000004">
    <property type="protein sequence ID" value="CEP23354.1"/>
    <property type="molecule type" value="Genomic_DNA"/>
</dbReference>
<evidence type="ECO:0000313" key="2">
    <source>
        <dbReference type="Proteomes" id="UP000038830"/>
    </source>
</evidence>